<proteinExistence type="predicted"/>
<evidence type="ECO:0000256" key="1">
    <source>
        <dbReference type="PROSITE-ProRule" id="PRU00042"/>
    </source>
</evidence>
<dbReference type="PROSITE" id="PS50157">
    <property type="entry name" value="ZINC_FINGER_C2H2_2"/>
    <property type="match status" value="1"/>
</dbReference>
<feature type="domain" description="C2H2-type" evidence="2">
    <location>
        <begin position="75"/>
        <end position="102"/>
    </location>
</feature>
<protein>
    <recommendedName>
        <fullName evidence="2">C2H2-type domain-containing protein</fullName>
    </recommendedName>
</protein>
<keyword evidence="1" id="KW-0479">Metal-binding</keyword>
<dbReference type="InterPro" id="IPR013087">
    <property type="entry name" value="Znf_C2H2_type"/>
</dbReference>
<dbReference type="AlphaFoldDB" id="A0AAD9K591"/>
<keyword evidence="1" id="KW-0862">Zinc</keyword>
<dbReference type="SMART" id="SM00355">
    <property type="entry name" value="ZnF_C2H2"/>
    <property type="match status" value="2"/>
</dbReference>
<reference evidence="3" key="1">
    <citation type="journal article" date="2023" name="Mol. Biol. Evol.">
        <title>Third-Generation Sequencing Reveals the Adaptive Role of the Epigenome in Three Deep-Sea Polychaetes.</title>
        <authorList>
            <person name="Perez M."/>
            <person name="Aroh O."/>
            <person name="Sun Y."/>
            <person name="Lan Y."/>
            <person name="Juniper S.K."/>
            <person name="Young C.R."/>
            <person name="Angers B."/>
            <person name="Qian P.Y."/>
        </authorList>
    </citation>
    <scope>NUCLEOTIDE SEQUENCE</scope>
    <source>
        <strain evidence="3">R07B-5</strain>
    </source>
</reference>
<name>A0AAD9K591_RIDPI</name>
<evidence type="ECO:0000313" key="4">
    <source>
        <dbReference type="Proteomes" id="UP001209878"/>
    </source>
</evidence>
<comment type="caution">
    <text evidence="3">The sequence shown here is derived from an EMBL/GenBank/DDBJ whole genome shotgun (WGS) entry which is preliminary data.</text>
</comment>
<sequence length="194" mass="22803">MFKSRKLLMIHKACSHKMGPAVGRLLCGTCHQPFIHRRVFVLHQCRRNFHVEGKKCKTSRTKSLKYVYDKSKFRLVCPFCSQSFCYRKSFMNHIAAHTGGKLPGNNLHRKSGRSNMKHRVFDKETRDLFSAVVKRKKYKHSCMRTRRFKCEEGCALVLPSYAALRQHMKQQHPLVVFQCNKCHYHTTVGRMMAR</sequence>
<accession>A0AAD9K591</accession>
<evidence type="ECO:0000313" key="3">
    <source>
        <dbReference type="EMBL" id="KAK2165183.1"/>
    </source>
</evidence>
<keyword evidence="1" id="KW-0863">Zinc-finger</keyword>
<dbReference type="Proteomes" id="UP001209878">
    <property type="component" value="Unassembled WGS sequence"/>
</dbReference>
<organism evidence="3 4">
    <name type="scientific">Ridgeia piscesae</name>
    <name type="common">Tubeworm</name>
    <dbReference type="NCBI Taxonomy" id="27915"/>
    <lineage>
        <taxon>Eukaryota</taxon>
        <taxon>Metazoa</taxon>
        <taxon>Spiralia</taxon>
        <taxon>Lophotrochozoa</taxon>
        <taxon>Annelida</taxon>
        <taxon>Polychaeta</taxon>
        <taxon>Sedentaria</taxon>
        <taxon>Canalipalpata</taxon>
        <taxon>Sabellida</taxon>
        <taxon>Siboglinidae</taxon>
        <taxon>Ridgeia</taxon>
    </lineage>
</organism>
<evidence type="ECO:0000259" key="2">
    <source>
        <dbReference type="PROSITE" id="PS50157"/>
    </source>
</evidence>
<dbReference type="GO" id="GO:0008270">
    <property type="term" value="F:zinc ion binding"/>
    <property type="evidence" value="ECO:0007669"/>
    <property type="project" value="UniProtKB-KW"/>
</dbReference>
<dbReference type="PROSITE" id="PS00028">
    <property type="entry name" value="ZINC_FINGER_C2H2_1"/>
    <property type="match status" value="2"/>
</dbReference>
<dbReference type="EMBL" id="JAODUO010001376">
    <property type="protein sequence ID" value="KAK2165183.1"/>
    <property type="molecule type" value="Genomic_DNA"/>
</dbReference>
<gene>
    <name evidence="3" type="ORF">NP493_1377g00047</name>
</gene>
<keyword evidence="4" id="KW-1185">Reference proteome</keyword>